<dbReference type="EMBL" id="JABANM010001188">
    <property type="protein sequence ID" value="KAF4754703.1"/>
    <property type="molecule type" value="Genomic_DNA"/>
</dbReference>
<evidence type="ECO:0000313" key="2">
    <source>
        <dbReference type="EMBL" id="KAF4754703.1"/>
    </source>
</evidence>
<name>A0A7J6UBZ0_PEROL</name>
<protein>
    <submittedName>
        <fullName evidence="2">Uncharacterized protein</fullName>
    </submittedName>
</protein>
<proteinExistence type="predicted"/>
<dbReference type="AlphaFoldDB" id="A0A7J6UBZ0"/>
<feature type="non-terminal residue" evidence="2">
    <location>
        <position position="192"/>
    </location>
</feature>
<feature type="region of interest" description="Disordered" evidence="1">
    <location>
        <begin position="41"/>
        <end position="67"/>
    </location>
</feature>
<evidence type="ECO:0000313" key="3">
    <source>
        <dbReference type="Proteomes" id="UP000574390"/>
    </source>
</evidence>
<gene>
    <name evidence="2" type="ORF">FOZ62_019191</name>
</gene>
<comment type="caution">
    <text evidence="2">The sequence shown here is derived from an EMBL/GenBank/DDBJ whole genome shotgun (WGS) entry which is preliminary data.</text>
</comment>
<dbReference type="Proteomes" id="UP000574390">
    <property type="component" value="Unassembled WGS sequence"/>
</dbReference>
<sequence>MLPRKGTAIVKLLNGKQIGGRVLLAKHDKFAQKSFGAPTYSQANVSEVQKEDRQEGESSSEDSCSSAECHALSVENGVFDESLWAGTPVGERLSSQQHQGRVALRSREQCRDCENIDKVKSFESTIDIDKVKSFESTIDIDKVKSFESTIDIDKVRSFESTVDIDKAKSFESTIEIDQVKSFKSAFQEDGPA</sequence>
<organism evidence="2 3">
    <name type="scientific">Perkinsus olseni</name>
    <name type="common">Perkinsus atlanticus</name>
    <dbReference type="NCBI Taxonomy" id="32597"/>
    <lineage>
        <taxon>Eukaryota</taxon>
        <taxon>Sar</taxon>
        <taxon>Alveolata</taxon>
        <taxon>Perkinsozoa</taxon>
        <taxon>Perkinsea</taxon>
        <taxon>Perkinsida</taxon>
        <taxon>Perkinsidae</taxon>
        <taxon>Perkinsus</taxon>
    </lineage>
</organism>
<evidence type="ECO:0000256" key="1">
    <source>
        <dbReference type="SAM" id="MobiDB-lite"/>
    </source>
</evidence>
<reference evidence="2 3" key="1">
    <citation type="submission" date="2020-04" db="EMBL/GenBank/DDBJ databases">
        <title>Perkinsus olseni comparative genomics.</title>
        <authorList>
            <person name="Bogema D.R."/>
        </authorList>
    </citation>
    <scope>NUCLEOTIDE SEQUENCE [LARGE SCALE GENOMIC DNA]</scope>
    <source>
        <strain evidence="2">ATCC PRA-205</strain>
    </source>
</reference>
<accession>A0A7J6UBZ0</accession>